<keyword evidence="2" id="KW-1185">Reference proteome</keyword>
<dbReference type="KEGG" id="rbc:BN938_1634"/>
<sequence length="46" mass="4941">MVGIADNTIATSIAADIDFSFRQKKQVVGVGRKCDALFSEISAHTK</sequence>
<evidence type="ECO:0000313" key="1">
    <source>
        <dbReference type="EMBL" id="CDN31714.1"/>
    </source>
</evidence>
<dbReference type="AlphaFoldDB" id="A0A060RDD7"/>
<dbReference type="HOGENOM" id="CLU_3185972_0_0_10"/>
<dbReference type="EMBL" id="HG934468">
    <property type="protein sequence ID" value="CDN31714.1"/>
    <property type="molecule type" value="Genomic_DNA"/>
</dbReference>
<reference evidence="1 2" key="1">
    <citation type="journal article" date="2015" name="Genome Announc.">
        <title>Complete Genome Sequence of the Novel Leech Symbiont Mucinivorans hirudinis M3T.</title>
        <authorList>
            <person name="Nelson M.C."/>
            <person name="Bomar L."/>
            <person name="Graf J."/>
        </authorList>
    </citation>
    <scope>NUCLEOTIDE SEQUENCE [LARGE SCALE GENOMIC DNA]</scope>
    <source>
        <strain evidence="2">M3</strain>
    </source>
</reference>
<proteinExistence type="predicted"/>
<dbReference type="Proteomes" id="UP000027616">
    <property type="component" value="Chromosome I"/>
</dbReference>
<organism evidence="1 2">
    <name type="scientific">Mucinivorans hirudinis</name>
    <dbReference type="NCBI Taxonomy" id="1433126"/>
    <lineage>
        <taxon>Bacteria</taxon>
        <taxon>Pseudomonadati</taxon>
        <taxon>Bacteroidota</taxon>
        <taxon>Bacteroidia</taxon>
        <taxon>Bacteroidales</taxon>
        <taxon>Rikenellaceae</taxon>
        <taxon>Mucinivorans</taxon>
    </lineage>
</organism>
<gene>
    <name evidence="1" type="ORF">BN938_1634</name>
</gene>
<evidence type="ECO:0000313" key="2">
    <source>
        <dbReference type="Proteomes" id="UP000027616"/>
    </source>
</evidence>
<name>A0A060RDD7_9BACT</name>
<dbReference type="STRING" id="1433126.BN938_1634"/>
<accession>A0A060RDD7</accession>
<protein>
    <submittedName>
        <fullName evidence="1">Uncharacterized protein</fullName>
    </submittedName>
</protein>